<sequence>MHNIHYIDQAKLDGSIRVLLRVDFNITLSPHNEIGDDARIRAALPTIEYILQHPQVTLIIMSHLGRPKGKEDRYSMKPVRDRLASLLPPGYSVVLVEDIESAKTALVHQDKTVYLLGNLRFWEGEKTGDPAFAQTLASLGDIYVNDAFGASHRPDASIVGIPKLLPSYAGLLMKKEIEHIDNAVSHPAHPVVAIIGGIKVTTKLALLKKLTDIADTLIVGGGLATVFLKAAGYEVGKSVLVAEEVPLAQEFLVFAKKHNTHLLLPDDVVVGDPADEHTGGAVKLVAEVGASDMILDIGPETQAKMGTVLSDAKTIIWNGPVGYMENLQYRRGTDYLYYAIAQNRQALSIVGGGDTLSAISKKEYLDHITHISTGGGAMLEYIEKGTLPGIEALKDAA</sequence>
<keyword evidence="10" id="KW-0963">Cytoplasm</keyword>
<proteinExistence type="inferred from homology"/>
<keyword evidence="6 10" id="KW-0547">Nucleotide-binding</keyword>
<feature type="binding site" evidence="11">
    <location>
        <position position="120"/>
    </location>
    <ligand>
        <name>(2R)-3-phosphoglycerate</name>
        <dbReference type="ChEBI" id="CHEBI:58272"/>
    </ligand>
</feature>
<evidence type="ECO:0000256" key="2">
    <source>
        <dbReference type="ARBA" id="ARBA00004838"/>
    </source>
</evidence>
<feature type="binding site" evidence="11">
    <location>
        <position position="39"/>
    </location>
    <ligand>
        <name>(2R)-3-phosphoglycerate</name>
        <dbReference type="ChEBI" id="CHEBI:58272"/>
    </ligand>
</feature>
<dbReference type="FunFam" id="3.40.50.1260:FF:000031">
    <property type="entry name" value="Phosphoglycerate kinase 1"/>
    <property type="match status" value="1"/>
</dbReference>
<evidence type="ECO:0000256" key="1">
    <source>
        <dbReference type="ARBA" id="ARBA00000642"/>
    </source>
</evidence>
<dbReference type="Gene3D" id="3.40.50.1260">
    <property type="entry name" value="Phosphoglycerate kinase, N-terminal domain"/>
    <property type="match status" value="2"/>
</dbReference>
<name>A0A2M8KUJ4_9BACT</name>
<gene>
    <name evidence="10 14" type="primary">pgk</name>
    <name evidence="14" type="ORF">COU89_02585</name>
</gene>
<dbReference type="Proteomes" id="UP000231569">
    <property type="component" value="Unassembled WGS sequence"/>
</dbReference>
<dbReference type="PANTHER" id="PTHR11406:SF23">
    <property type="entry name" value="PHOSPHOGLYCERATE KINASE 1, CHLOROPLASTIC-RELATED"/>
    <property type="match status" value="1"/>
</dbReference>
<evidence type="ECO:0000313" key="15">
    <source>
        <dbReference type="Proteomes" id="UP000231569"/>
    </source>
</evidence>
<evidence type="ECO:0000256" key="6">
    <source>
        <dbReference type="ARBA" id="ARBA00022741"/>
    </source>
</evidence>
<dbReference type="GO" id="GO:0004618">
    <property type="term" value="F:phosphoglycerate kinase activity"/>
    <property type="evidence" value="ECO:0007669"/>
    <property type="project" value="UniProtKB-UniRule"/>
</dbReference>
<keyword evidence="5 10" id="KW-0808">Transferase</keyword>
<dbReference type="UniPathway" id="UPA00109">
    <property type="reaction ID" value="UER00185"/>
</dbReference>
<evidence type="ECO:0000256" key="4">
    <source>
        <dbReference type="ARBA" id="ARBA00013061"/>
    </source>
</evidence>
<feature type="binding site" evidence="10">
    <location>
        <position position="39"/>
    </location>
    <ligand>
        <name>substrate</name>
    </ligand>
</feature>
<dbReference type="EC" id="2.7.2.3" evidence="4 10"/>
<comment type="caution">
    <text evidence="14">The sequence shown here is derived from an EMBL/GenBank/DDBJ whole genome shotgun (WGS) entry which is preliminary data.</text>
</comment>
<dbReference type="EMBL" id="PFEE01000057">
    <property type="protein sequence ID" value="PJE63560.1"/>
    <property type="molecule type" value="Genomic_DNA"/>
</dbReference>
<protein>
    <recommendedName>
        <fullName evidence="4 10">Phosphoglycerate kinase</fullName>
        <ecNumber evidence="4 10">2.7.2.3</ecNumber>
    </recommendedName>
</protein>
<accession>A0A2M8KUJ4</accession>
<dbReference type="InterPro" id="IPR001576">
    <property type="entry name" value="Phosphoglycerate_kinase"/>
</dbReference>
<dbReference type="AlphaFoldDB" id="A0A2M8KUJ4"/>
<feature type="binding site" evidence="10">
    <location>
        <position position="153"/>
    </location>
    <ligand>
        <name>substrate</name>
    </ligand>
</feature>
<comment type="subcellular location">
    <subcellularLocation>
        <location evidence="10">Cytoplasm</location>
    </subcellularLocation>
</comment>
<feature type="binding site" evidence="10 12">
    <location>
        <position position="325"/>
    </location>
    <ligand>
        <name>ATP</name>
        <dbReference type="ChEBI" id="CHEBI:30616"/>
    </ligand>
</feature>
<evidence type="ECO:0000256" key="7">
    <source>
        <dbReference type="ARBA" id="ARBA00022777"/>
    </source>
</evidence>
<reference evidence="15" key="1">
    <citation type="submission" date="2017-09" db="EMBL/GenBank/DDBJ databases">
        <title>Depth-based differentiation of microbial function through sediment-hosted aquifers and enrichment of novel symbionts in the deep terrestrial subsurface.</title>
        <authorList>
            <person name="Probst A.J."/>
            <person name="Ladd B."/>
            <person name="Jarett J.K."/>
            <person name="Geller-Mcgrath D.E."/>
            <person name="Sieber C.M.K."/>
            <person name="Emerson J.B."/>
            <person name="Anantharaman K."/>
            <person name="Thomas B.C."/>
            <person name="Malmstrom R."/>
            <person name="Stieglmeier M."/>
            <person name="Klingl A."/>
            <person name="Woyke T."/>
            <person name="Ryan C.M."/>
            <person name="Banfield J.F."/>
        </authorList>
    </citation>
    <scope>NUCLEOTIDE SEQUENCE [LARGE SCALE GENOMIC DNA]</scope>
</reference>
<comment type="catalytic activity">
    <reaction evidence="1 10 13">
        <text>(2R)-3-phosphoglycerate + ATP = (2R)-3-phospho-glyceroyl phosphate + ADP</text>
        <dbReference type="Rhea" id="RHEA:14801"/>
        <dbReference type="ChEBI" id="CHEBI:30616"/>
        <dbReference type="ChEBI" id="CHEBI:57604"/>
        <dbReference type="ChEBI" id="CHEBI:58272"/>
        <dbReference type="ChEBI" id="CHEBI:456216"/>
        <dbReference type="EC" id="2.7.2.3"/>
    </reaction>
</comment>
<dbReference type="GO" id="GO:0043531">
    <property type="term" value="F:ADP binding"/>
    <property type="evidence" value="ECO:0007669"/>
    <property type="project" value="TreeGrafter"/>
</dbReference>
<dbReference type="PRINTS" id="PR00477">
    <property type="entry name" value="PHGLYCKINASE"/>
</dbReference>
<evidence type="ECO:0000256" key="12">
    <source>
        <dbReference type="PIRSR" id="PIRSR000724-2"/>
    </source>
</evidence>
<dbReference type="SUPFAM" id="SSF53748">
    <property type="entry name" value="Phosphoglycerate kinase"/>
    <property type="match status" value="1"/>
</dbReference>
<evidence type="ECO:0000256" key="11">
    <source>
        <dbReference type="PIRSR" id="PIRSR000724-1"/>
    </source>
</evidence>
<keyword evidence="7 10" id="KW-0418">Kinase</keyword>
<evidence type="ECO:0000313" key="14">
    <source>
        <dbReference type="EMBL" id="PJE63560.1"/>
    </source>
</evidence>
<evidence type="ECO:0000256" key="10">
    <source>
        <dbReference type="HAMAP-Rule" id="MF_00145"/>
    </source>
</evidence>
<evidence type="ECO:0000256" key="5">
    <source>
        <dbReference type="ARBA" id="ARBA00022679"/>
    </source>
</evidence>
<evidence type="ECO:0000256" key="8">
    <source>
        <dbReference type="ARBA" id="ARBA00022840"/>
    </source>
</evidence>
<feature type="binding site" evidence="11">
    <location>
        <position position="153"/>
    </location>
    <ligand>
        <name>(2R)-3-phosphoglycerate</name>
        <dbReference type="ChEBI" id="CHEBI:58272"/>
    </ligand>
</feature>
<dbReference type="InterPro" id="IPR015824">
    <property type="entry name" value="Phosphoglycerate_kinase_N"/>
</dbReference>
<dbReference type="GO" id="GO:0006094">
    <property type="term" value="P:gluconeogenesis"/>
    <property type="evidence" value="ECO:0007669"/>
    <property type="project" value="TreeGrafter"/>
</dbReference>
<feature type="binding site" evidence="10 12">
    <location>
        <begin position="352"/>
        <end position="355"/>
    </location>
    <ligand>
        <name>ATP</name>
        <dbReference type="ChEBI" id="CHEBI:30616"/>
    </ligand>
</feature>
<feature type="binding site" evidence="10 11">
    <location>
        <begin position="23"/>
        <end position="25"/>
    </location>
    <ligand>
        <name>substrate</name>
    </ligand>
</feature>
<dbReference type="GO" id="GO:0006096">
    <property type="term" value="P:glycolytic process"/>
    <property type="evidence" value="ECO:0007669"/>
    <property type="project" value="UniProtKB-UniRule"/>
</dbReference>
<feature type="binding site" evidence="10 11">
    <location>
        <begin position="63"/>
        <end position="66"/>
    </location>
    <ligand>
        <name>substrate</name>
    </ligand>
</feature>
<evidence type="ECO:0000256" key="3">
    <source>
        <dbReference type="ARBA" id="ARBA00008982"/>
    </source>
</evidence>
<evidence type="ECO:0000256" key="13">
    <source>
        <dbReference type="RuleBase" id="RU000532"/>
    </source>
</evidence>
<dbReference type="PIRSF" id="PIRSF000724">
    <property type="entry name" value="Pgk"/>
    <property type="match status" value="1"/>
</dbReference>
<feature type="binding site" evidence="10 12">
    <location>
        <position position="203"/>
    </location>
    <ligand>
        <name>ATP</name>
        <dbReference type="ChEBI" id="CHEBI:30616"/>
    </ligand>
</feature>
<dbReference type="GO" id="GO:0005524">
    <property type="term" value="F:ATP binding"/>
    <property type="evidence" value="ECO:0007669"/>
    <property type="project" value="UniProtKB-KW"/>
</dbReference>
<dbReference type="GO" id="GO:0005829">
    <property type="term" value="C:cytosol"/>
    <property type="evidence" value="ECO:0007669"/>
    <property type="project" value="TreeGrafter"/>
</dbReference>
<dbReference type="PANTHER" id="PTHR11406">
    <property type="entry name" value="PHOSPHOGLYCERATE KINASE"/>
    <property type="match status" value="1"/>
</dbReference>
<evidence type="ECO:0000256" key="9">
    <source>
        <dbReference type="ARBA" id="ARBA00023152"/>
    </source>
</evidence>
<dbReference type="InterPro" id="IPR036043">
    <property type="entry name" value="Phosphoglycerate_kinase_sf"/>
</dbReference>
<comment type="pathway">
    <text evidence="2 10">Carbohydrate degradation; glycolysis; pyruvate from D-glyceraldehyde 3-phosphate: step 2/5.</text>
</comment>
<organism evidence="14 15">
    <name type="scientific">Candidatus Roizmanbacteria bacterium CG10_big_fil_rev_8_21_14_0_10_45_7</name>
    <dbReference type="NCBI Taxonomy" id="1974854"/>
    <lineage>
        <taxon>Bacteria</taxon>
        <taxon>Candidatus Roizmaniibacteriota</taxon>
    </lineage>
</organism>
<feature type="binding site" evidence="10">
    <location>
        <position position="120"/>
    </location>
    <ligand>
        <name>substrate</name>
    </ligand>
</feature>
<comment type="subunit">
    <text evidence="10">Monomer.</text>
</comment>
<dbReference type="Pfam" id="PF00162">
    <property type="entry name" value="PGK"/>
    <property type="match status" value="1"/>
</dbReference>
<comment type="caution">
    <text evidence="10">Lacks conserved residue(s) required for the propagation of feature annotation.</text>
</comment>
<comment type="similarity">
    <text evidence="3 10 13">Belongs to the phosphoglycerate kinase family.</text>
</comment>
<keyword evidence="8 10" id="KW-0067">ATP-binding</keyword>
<dbReference type="HAMAP" id="MF_00145">
    <property type="entry name" value="Phosphoglyc_kinase"/>
    <property type="match status" value="1"/>
</dbReference>
<keyword evidence="9 10" id="KW-0324">Glycolysis</keyword>